<feature type="transmembrane region" description="Helical" evidence="1">
    <location>
        <begin position="12"/>
        <end position="34"/>
    </location>
</feature>
<keyword evidence="3" id="KW-1185">Reference proteome</keyword>
<evidence type="ECO:0000256" key="1">
    <source>
        <dbReference type="SAM" id="Phobius"/>
    </source>
</evidence>
<name>A0A859FHP0_9BACI</name>
<keyword evidence="1" id="KW-1133">Transmembrane helix</keyword>
<proteinExistence type="predicted"/>
<organism evidence="2 3">
    <name type="scientific">Paenalkalicoccus suaedae</name>
    <dbReference type="NCBI Taxonomy" id="2592382"/>
    <lineage>
        <taxon>Bacteria</taxon>
        <taxon>Bacillati</taxon>
        <taxon>Bacillota</taxon>
        <taxon>Bacilli</taxon>
        <taxon>Bacillales</taxon>
        <taxon>Bacillaceae</taxon>
        <taxon>Paenalkalicoccus</taxon>
    </lineage>
</organism>
<dbReference type="RefSeq" id="WP_176010328.1">
    <property type="nucleotide sequence ID" value="NZ_CP041372.2"/>
</dbReference>
<gene>
    <name evidence="2" type="ORF">FLK61_37595</name>
</gene>
<dbReference type="Proteomes" id="UP000318138">
    <property type="component" value="Chromosome"/>
</dbReference>
<reference evidence="3" key="1">
    <citation type="submission" date="2019-07" db="EMBL/GenBank/DDBJ databases">
        <title>Bacillus alkalisoli sp. nov. isolated from saline soil.</title>
        <authorList>
            <person name="Sun J.-Q."/>
            <person name="Xu L."/>
        </authorList>
    </citation>
    <scope>NUCLEOTIDE SEQUENCE [LARGE SCALE GENOMIC DNA]</scope>
    <source>
        <strain evidence="3">M4U3P1</strain>
    </source>
</reference>
<keyword evidence="1" id="KW-0812">Transmembrane</keyword>
<accession>A0A859FHP0</accession>
<protein>
    <submittedName>
        <fullName evidence="2">Uncharacterized protein</fullName>
    </submittedName>
</protein>
<dbReference type="AlphaFoldDB" id="A0A859FHP0"/>
<feature type="transmembrane region" description="Helical" evidence="1">
    <location>
        <begin position="40"/>
        <end position="60"/>
    </location>
</feature>
<dbReference type="EMBL" id="CP041372">
    <property type="protein sequence ID" value="QKS72348.1"/>
    <property type="molecule type" value="Genomic_DNA"/>
</dbReference>
<evidence type="ECO:0000313" key="2">
    <source>
        <dbReference type="EMBL" id="QKS72348.1"/>
    </source>
</evidence>
<dbReference type="KEGG" id="psua:FLK61_37595"/>
<keyword evidence="1" id="KW-0472">Membrane</keyword>
<evidence type="ECO:0000313" key="3">
    <source>
        <dbReference type="Proteomes" id="UP000318138"/>
    </source>
</evidence>
<sequence length="203" mass="24096">MFQLMKNSKIFVVMGLFSSIVNGILVIDGFIYQFINVNSIHVFLYTMLVSLMLLTSVLIFEQNKIIKGLNGSDIDKLKELNNTLTRNEIEKFSVLLERRQMLIEQLETFHFVSEYHLKDRMRISNKKIERAKAEFLKSLLEMIFLLENHDINLANKNSKLINFKVDNKHNSRSEVDKNIENLMDKWDKFHIILQREQPNFLWN</sequence>